<dbReference type="InterPro" id="IPR015500">
    <property type="entry name" value="Peptidase_S8_subtilisin-rel"/>
</dbReference>
<dbReference type="Pfam" id="PF00082">
    <property type="entry name" value="Peptidase_S8"/>
    <property type="match status" value="1"/>
</dbReference>
<comment type="similarity">
    <text evidence="1 7">Belongs to the peptidase S8 family.</text>
</comment>
<dbReference type="InterPro" id="IPR034197">
    <property type="entry name" value="Peptidases_S8_3"/>
</dbReference>
<dbReference type="MEROPS" id="S08.A22"/>
<evidence type="ECO:0000259" key="9">
    <source>
        <dbReference type="Pfam" id="PF02225"/>
    </source>
</evidence>
<dbReference type="OMA" id="DDGAHQY"/>
<dbReference type="GO" id="GO:0004252">
    <property type="term" value="F:serine-type endopeptidase activity"/>
    <property type="evidence" value="ECO:0000318"/>
    <property type="project" value="GO_Central"/>
</dbReference>
<dbReference type="CDD" id="cd04852">
    <property type="entry name" value="Peptidases_S8_3"/>
    <property type="match status" value="1"/>
</dbReference>
<feature type="domain" description="Subtilisin-like protease fibronectin type-III" evidence="11">
    <location>
        <begin position="635"/>
        <end position="735"/>
    </location>
</feature>
<organism evidence="13">
    <name type="scientific">Selaginella moellendorffii</name>
    <name type="common">Spikemoss</name>
    <dbReference type="NCBI Taxonomy" id="88036"/>
    <lineage>
        <taxon>Eukaryota</taxon>
        <taxon>Viridiplantae</taxon>
        <taxon>Streptophyta</taxon>
        <taxon>Embryophyta</taxon>
        <taxon>Tracheophyta</taxon>
        <taxon>Lycopodiopsida</taxon>
        <taxon>Selaginellales</taxon>
        <taxon>Selaginellaceae</taxon>
        <taxon>Selaginella</taxon>
    </lineage>
</organism>
<dbReference type="KEGG" id="smo:SELMODRAFT_128873"/>
<evidence type="ECO:0008006" key="14">
    <source>
        <dbReference type="Google" id="ProtNLM"/>
    </source>
</evidence>
<dbReference type="InterPro" id="IPR036852">
    <property type="entry name" value="Peptidase_S8/S53_dom_sf"/>
</dbReference>
<evidence type="ECO:0000256" key="4">
    <source>
        <dbReference type="ARBA" id="ARBA00022801"/>
    </source>
</evidence>
<dbReference type="FunFam" id="3.50.30.30:FF:000005">
    <property type="entry name" value="subtilisin-like protease SBT1.5"/>
    <property type="match status" value="1"/>
</dbReference>
<dbReference type="FunFam" id="3.40.50.200:FF:000006">
    <property type="entry name" value="Subtilisin-like protease SBT1.5"/>
    <property type="match status" value="1"/>
</dbReference>
<dbReference type="GO" id="GO:0005576">
    <property type="term" value="C:extracellular region"/>
    <property type="evidence" value="ECO:0000318"/>
    <property type="project" value="GO_Central"/>
</dbReference>
<proteinExistence type="inferred from homology"/>
<dbReference type="PANTHER" id="PTHR10795">
    <property type="entry name" value="PROPROTEIN CONVERTASE SUBTILISIN/KEXIN"/>
    <property type="match status" value="1"/>
</dbReference>
<sequence>MFFLHTRQDFLSFVLDSSLRAAQRAIFYSYTHGFNGFAAKLRPEQAADISRIPGVLSVFPNKENYLHTTHSWDFMQLESQGGEIPASSLWSRSNFGKDVIIGSLDTGIWPESESFNDESFDAVPSKWKGKCVSGTAFNTSHCNRKLIGARYYIKGFELENGPLNVNSTGDFKSPRDKKGHGTHTSSIAGGRFVPQASFLGLGNGTAKGGAPLARLAVYKVCWQKEATGTLCYDADILAAMDDAIQDGVDILTFSLGGSQPLSQLFEDAISIGAYHAVQKGIAVVCSAGNGGPAFGSVVNVAPWVLTVAASSTDRDFCSTVVLGDNSTFRGSSMSDFKLDDGAHQYPLISGGAIPASSSNASDSLLCNAGSLDPEKAKGKIVVCLRGSGSQLSKGQVVQLAGGVGMILANSPSDGSQTQAAFHVLPATNVNSEAAAAIFAYLNASSSPTATLTASTTVTGIKPAPTMAPFSSRGPNMLIPDILKPDVTAPGVNILASFSEAASPITNNSTRALKFVVASGTSMACPHVSGVASMLKALYPEWSPAAIMSAIVTTARSRDNREQLILADDSQVAGAFNFGSGHVDPNAAADPGLVYDAAPQDYLLLLCSLKFNTSTVRKISGQDNFSCPAHQEPVSNFNYPSIGIARLNANSLVSVTRTLTSVANCSSTYEAFVRPPPGVSVSVWPSRLTFSGSGQKQQFAVSFKITQPSPALPGGRAWGYMVWSDGKHQVRSSIAIVSTGALISDA</sequence>
<dbReference type="InterPro" id="IPR000209">
    <property type="entry name" value="Peptidase_S8/S53_dom"/>
</dbReference>
<dbReference type="AlphaFoldDB" id="D8SZM8"/>
<feature type="active site" description="Charge relay system" evidence="6 7">
    <location>
        <position position="521"/>
    </location>
</feature>
<dbReference type="PRINTS" id="PR00723">
    <property type="entry name" value="SUBTILISIN"/>
</dbReference>
<evidence type="ECO:0000256" key="5">
    <source>
        <dbReference type="ARBA" id="ARBA00022825"/>
    </source>
</evidence>
<evidence type="ECO:0000256" key="2">
    <source>
        <dbReference type="ARBA" id="ARBA00022670"/>
    </source>
</evidence>
<dbReference type="FunCoup" id="D8SZM8">
    <property type="interactions" value="207"/>
</dbReference>
<keyword evidence="13" id="KW-1185">Reference proteome</keyword>
<keyword evidence="5 7" id="KW-0720">Serine protease</keyword>
<dbReference type="InterPro" id="IPR037045">
    <property type="entry name" value="S8pro/Inhibitor_I9_sf"/>
</dbReference>
<dbReference type="Gramene" id="EFJ10113">
    <property type="protein sequence ID" value="EFJ10113"/>
    <property type="gene ID" value="SELMODRAFT_128873"/>
</dbReference>
<evidence type="ECO:0000259" key="8">
    <source>
        <dbReference type="Pfam" id="PF00082"/>
    </source>
</evidence>
<dbReference type="Gene3D" id="3.50.30.30">
    <property type="match status" value="1"/>
</dbReference>
<keyword evidence="3" id="KW-0732">Signal</keyword>
<dbReference type="PROSITE" id="PS51892">
    <property type="entry name" value="SUBTILASE"/>
    <property type="match status" value="1"/>
</dbReference>
<feature type="domain" description="Peptidase S8/S53" evidence="8">
    <location>
        <begin position="96"/>
        <end position="558"/>
    </location>
</feature>
<dbReference type="PROSITE" id="PS00138">
    <property type="entry name" value="SUBTILASE_SER"/>
    <property type="match status" value="1"/>
</dbReference>
<feature type="domain" description="Inhibitor I9" evidence="10">
    <location>
        <begin position="14"/>
        <end position="67"/>
    </location>
</feature>
<dbReference type="SUPFAM" id="SSF52743">
    <property type="entry name" value="Subtilisin-like"/>
    <property type="match status" value="1"/>
</dbReference>
<dbReference type="CDD" id="cd02120">
    <property type="entry name" value="PA_subtilisin_like"/>
    <property type="match status" value="1"/>
</dbReference>
<protein>
    <recommendedName>
        <fullName evidence="14">Peptidase S8/S53 domain-containing protein</fullName>
    </recommendedName>
</protein>
<feature type="active site" description="Charge relay system" evidence="6 7">
    <location>
        <position position="180"/>
    </location>
</feature>
<accession>D8SZM8</accession>
<dbReference type="OrthoDB" id="206201at2759"/>
<evidence type="ECO:0000256" key="3">
    <source>
        <dbReference type="ARBA" id="ARBA00022729"/>
    </source>
</evidence>
<evidence type="ECO:0000259" key="10">
    <source>
        <dbReference type="Pfam" id="PF05922"/>
    </source>
</evidence>
<evidence type="ECO:0000256" key="6">
    <source>
        <dbReference type="PIRSR" id="PIRSR615500-1"/>
    </source>
</evidence>
<dbReference type="InterPro" id="IPR023828">
    <property type="entry name" value="Peptidase_S8_Ser-AS"/>
</dbReference>
<evidence type="ECO:0000313" key="13">
    <source>
        <dbReference type="Proteomes" id="UP000001514"/>
    </source>
</evidence>
<dbReference type="Gene3D" id="3.40.50.200">
    <property type="entry name" value="Peptidase S8/S53 domain"/>
    <property type="match status" value="1"/>
</dbReference>
<feature type="active site" description="Charge relay system" evidence="6 7">
    <location>
        <position position="105"/>
    </location>
</feature>
<evidence type="ECO:0000313" key="12">
    <source>
        <dbReference type="EMBL" id="EFJ10113.1"/>
    </source>
</evidence>
<dbReference type="Pfam" id="PF17766">
    <property type="entry name" value="fn3_6"/>
    <property type="match status" value="1"/>
</dbReference>
<dbReference type="Pfam" id="PF05922">
    <property type="entry name" value="Inhibitor_I9"/>
    <property type="match status" value="1"/>
</dbReference>
<reference evidence="12 13" key="1">
    <citation type="journal article" date="2011" name="Science">
        <title>The Selaginella genome identifies genetic changes associated with the evolution of vascular plants.</title>
        <authorList>
            <person name="Banks J.A."/>
            <person name="Nishiyama T."/>
            <person name="Hasebe M."/>
            <person name="Bowman J.L."/>
            <person name="Gribskov M."/>
            <person name="dePamphilis C."/>
            <person name="Albert V.A."/>
            <person name="Aono N."/>
            <person name="Aoyama T."/>
            <person name="Ambrose B.A."/>
            <person name="Ashton N.W."/>
            <person name="Axtell M.J."/>
            <person name="Barker E."/>
            <person name="Barker M.S."/>
            <person name="Bennetzen J.L."/>
            <person name="Bonawitz N.D."/>
            <person name="Chapple C."/>
            <person name="Cheng C."/>
            <person name="Correa L.G."/>
            <person name="Dacre M."/>
            <person name="DeBarry J."/>
            <person name="Dreyer I."/>
            <person name="Elias M."/>
            <person name="Engstrom E.M."/>
            <person name="Estelle M."/>
            <person name="Feng L."/>
            <person name="Finet C."/>
            <person name="Floyd S.K."/>
            <person name="Frommer W.B."/>
            <person name="Fujita T."/>
            <person name="Gramzow L."/>
            <person name="Gutensohn M."/>
            <person name="Harholt J."/>
            <person name="Hattori M."/>
            <person name="Heyl A."/>
            <person name="Hirai T."/>
            <person name="Hiwatashi Y."/>
            <person name="Ishikawa M."/>
            <person name="Iwata M."/>
            <person name="Karol K.G."/>
            <person name="Koehler B."/>
            <person name="Kolukisaoglu U."/>
            <person name="Kubo M."/>
            <person name="Kurata T."/>
            <person name="Lalonde S."/>
            <person name="Li K."/>
            <person name="Li Y."/>
            <person name="Litt A."/>
            <person name="Lyons E."/>
            <person name="Manning G."/>
            <person name="Maruyama T."/>
            <person name="Michael T.P."/>
            <person name="Mikami K."/>
            <person name="Miyazaki S."/>
            <person name="Morinaga S."/>
            <person name="Murata T."/>
            <person name="Mueller-Roeber B."/>
            <person name="Nelson D.R."/>
            <person name="Obara M."/>
            <person name="Oguri Y."/>
            <person name="Olmstead R.G."/>
            <person name="Onodera N."/>
            <person name="Petersen B.L."/>
            <person name="Pils B."/>
            <person name="Prigge M."/>
            <person name="Rensing S.A."/>
            <person name="Riano-Pachon D.M."/>
            <person name="Roberts A.W."/>
            <person name="Sato Y."/>
            <person name="Scheller H.V."/>
            <person name="Schulz B."/>
            <person name="Schulz C."/>
            <person name="Shakirov E.V."/>
            <person name="Shibagaki N."/>
            <person name="Shinohara N."/>
            <person name="Shippen D.E."/>
            <person name="Soerensen I."/>
            <person name="Sotooka R."/>
            <person name="Sugimoto N."/>
            <person name="Sugita M."/>
            <person name="Sumikawa N."/>
            <person name="Tanurdzic M."/>
            <person name="Theissen G."/>
            <person name="Ulvskov P."/>
            <person name="Wakazuki S."/>
            <person name="Weng J.K."/>
            <person name="Willats W.W."/>
            <person name="Wipf D."/>
            <person name="Wolf P.G."/>
            <person name="Yang L."/>
            <person name="Zimmer A.D."/>
            <person name="Zhu Q."/>
            <person name="Mitros T."/>
            <person name="Hellsten U."/>
            <person name="Loque D."/>
            <person name="Otillar R."/>
            <person name="Salamov A."/>
            <person name="Schmutz J."/>
            <person name="Shapiro H."/>
            <person name="Lindquist E."/>
            <person name="Lucas S."/>
            <person name="Rokhsar D."/>
            <person name="Grigoriev I.V."/>
        </authorList>
    </citation>
    <scope>NUCLEOTIDE SEQUENCE [LARGE SCALE GENOMIC DNA]</scope>
</reference>
<dbReference type="Pfam" id="PF02225">
    <property type="entry name" value="PA"/>
    <property type="match status" value="1"/>
</dbReference>
<gene>
    <name evidence="12" type="ORF">SELMODRAFT_128873</name>
</gene>
<dbReference type="GO" id="GO:0006508">
    <property type="term" value="P:proteolysis"/>
    <property type="evidence" value="ECO:0007669"/>
    <property type="project" value="UniProtKB-KW"/>
</dbReference>
<dbReference type="InParanoid" id="D8SZM8"/>
<dbReference type="eggNOG" id="ENOG502QT1T">
    <property type="taxonomic scope" value="Eukaryota"/>
</dbReference>
<dbReference type="InterPro" id="IPR003137">
    <property type="entry name" value="PA_domain"/>
</dbReference>
<evidence type="ECO:0000256" key="1">
    <source>
        <dbReference type="ARBA" id="ARBA00011073"/>
    </source>
</evidence>
<evidence type="ECO:0000259" key="11">
    <source>
        <dbReference type="Pfam" id="PF17766"/>
    </source>
</evidence>
<dbReference type="InterPro" id="IPR041469">
    <property type="entry name" value="Subtilisin-like_FN3"/>
</dbReference>
<dbReference type="Gene3D" id="3.30.70.80">
    <property type="entry name" value="Peptidase S8 propeptide/proteinase inhibitor I9"/>
    <property type="match status" value="1"/>
</dbReference>
<dbReference type="HOGENOM" id="CLU_000625_4_6_1"/>
<keyword evidence="2 7" id="KW-0645">Protease</keyword>
<feature type="domain" description="PA" evidence="9">
    <location>
        <begin position="362"/>
        <end position="437"/>
    </location>
</feature>
<dbReference type="InterPro" id="IPR010259">
    <property type="entry name" value="S8pro/Inhibitor_I9"/>
</dbReference>
<keyword evidence="4 7" id="KW-0378">Hydrolase</keyword>
<evidence type="ECO:0000256" key="7">
    <source>
        <dbReference type="PROSITE-ProRule" id="PRU01240"/>
    </source>
</evidence>
<dbReference type="EMBL" id="GL377656">
    <property type="protein sequence ID" value="EFJ10113.1"/>
    <property type="molecule type" value="Genomic_DNA"/>
</dbReference>
<dbReference type="InterPro" id="IPR045051">
    <property type="entry name" value="SBT"/>
</dbReference>
<dbReference type="Gene3D" id="2.60.40.2310">
    <property type="match status" value="1"/>
</dbReference>
<name>D8SZM8_SELML</name>
<dbReference type="Proteomes" id="UP000001514">
    <property type="component" value="Unassembled WGS sequence"/>
</dbReference>